<sequence>MTQIVPLLNSKLPIVAEAKKALKNDFGFVSLEGYIVGKMTLAILSNINGELTRENFMKQVQTTKLSLGGLTIDFTSNPYQGSNLVIVSQLKDEHYIPATPATWQAMMK</sequence>
<dbReference type="SUPFAM" id="SSF53822">
    <property type="entry name" value="Periplasmic binding protein-like I"/>
    <property type="match status" value="1"/>
</dbReference>
<organism evidence="1 2">
    <name type="scientific">Spartinivicinus poritis</name>
    <dbReference type="NCBI Taxonomy" id="2994640"/>
    <lineage>
        <taxon>Bacteria</taxon>
        <taxon>Pseudomonadati</taxon>
        <taxon>Pseudomonadota</taxon>
        <taxon>Gammaproteobacteria</taxon>
        <taxon>Oceanospirillales</taxon>
        <taxon>Zooshikellaceae</taxon>
        <taxon>Spartinivicinus</taxon>
    </lineage>
</organism>
<dbReference type="Proteomes" id="UP001528823">
    <property type="component" value="Unassembled WGS sequence"/>
</dbReference>
<reference evidence="1 2" key="1">
    <citation type="submission" date="2022-11" db="EMBL/GenBank/DDBJ databases">
        <title>Spartinivicinus poritis sp. nov., isolated from scleractinian coral Porites lutea.</title>
        <authorList>
            <person name="Zhang G."/>
            <person name="Cai L."/>
            <person name="Wei Q."/>
        </authorList>
    </citation>
    <scope>NUCLEOTIDE SEQUENCE [LARGE SCALE GENOMIC DNA]</scope>
    <source>
        <strain evidence="1 2">A2-2</strain>
    </source>
</reference>
<gene>
    <name evidence="1" type="ORF">ORQ98_22095</name>
</gene>
<dbReference type="RefSeq" id="WP_274690986.1">
    <property type="nucleotide sequence ID" value="NZ_JAPMOU010000040.1"/>
</dbReference>
<accession>A0ABT5UE66</accession>
<comment type="caution">
    <text evidence="1">The sequence shown here is derived from an EMBL/GenBank/DDBJ whole genome shotgun (WGS) entry which is preliminary data.</text>
</comment>
<dbReference type="InterPro" id="IPR028082">
    <property type="entry name" value="Peripla_BP_I"/>
</dbReference>
<keyword evidence="2" id="KW-1185">Reference proteome</keyword>
<dbReference type="EMBL" id="JAPMOU010000040">
    <property type="protein sequence ID" value="MDE1464661.1"/>
    <property type="molecule type" value="Genomic_DNA"/>
</dbReference>
<evidence type="ECO:0000313" key="1">
    <source>
        <dbReference type="EMBL" id="MDE1464661.1"/>
    </source>
</evidence>
<protein>
    <submittedName>
        <fullName evidence="1">Uncharacterized protein</fullName>
    </submittedName>
</protein>
<dbReference type="Gene3D" id="3.40.50.2300">
    <property type="match status" value="1"/>
</dbReference>
<evidence type="ECO:0000313" key="2">
    <source>
        <dbReference type="Proteomes" id="UP001528823"/>
    </source>
</evidence>
<proteinExistence type="predicted"/>
<name>A0ABT5UE66_9GAMM</name>